<evidence type="ECO:0000313" key="3">
    <source>
        <dbReference type="Proteomes" id="UP000243793"/>
    </source>
</evidence>
<accession>A0A1Y0CX38</accession>
<gene>
    <name evidence="2" type="ORF">CBP12_06835</name>
</gene>
<protein>
    <submittedName>
        <fullName evidence="2">Uncharacterized protein</fullName>
    </submittedName>
</protein>
<dbReference type="EMBL" id="CP021376">
    <property type="protein sequence ID" value="ART79901.1"/>
    <property type="molecule type" value="Genomic_DNA"/>
</dbReference>
<name>A0A1Y0CX38_9GAMM</name>
<feature type="region of interest" description="Disordered" evidence="1">
    <location>
        <begin position="159"/>
        <end position="180"/>
    </location>
</feature>
<sequence>MRLTQLVISPPRRLLVLALCALLSGCFAPMVAMAPTKLMWSFIKPFVGLDPSRSQLFEQPLIKNRMTELLGDEYEETLALLRSAPALKQEGTLFYLASPTDPATEKTAGLVWNAQTNKMSALVNDGTTTQLFLEPNSTAPVVWPTPLAPLVDPQQSLADKKLLSPADNTDPSTETERALKAAQARLKALQDEAELKKVQAQISELEAKAATSKAPPAAKKRKESAAKD</sequence>
<proteinExistence type="predicted"/>
<keyword evidence="3" id="KW-1185">Reference proteome</keyword>
<evidence type="ECO:0000256" key="1">
    <source>
        <dbReference type="SAM" id="MobiDB-lite"/>
    </source>
</evidence>
<dbReference type="PROSITE" id="PS51257">
    <property type="entry name" value="PROKAR_LIPOPROTEIN"/>
    <property type="match status" value="1"/>
</dbReference>
<reference evidence="3" key="1">
    <citation type="submission" date="2017-05" db="EMBL/GenBank/DDBJ databases">
        <authorList>
            <person name="Sung H."/>
        </authorList>
    </citation>
    <scope>NUCLEOTIDE SEQUENCE [LARGE SCALE GENOMIC DNA]</scope>
    <source>
        <strain evidence="3">AMac2203</strain>
    </source>
</reference>
<dbReference type="RefSeq" id="WP_086963773.1">
    <property type="nucleotide sequence ID" value="NZ_CP021376.1"/>
</dbReference>
<evidence type="ECO:0000313" key="2">
    <source>
        <dbReference type="EMBL" id="ART79901.1"/>
    </source>
</evidence>
<dbReference type="AlphaFoldDB" id="A0A1Y0CX38"/>
<dbReference type="KEGG" id="ocm:CBP12_06835"/>
<feature type="compositionally biased region" description="Low complexity" evidence="1">
    <location>
        <begin position="208"/>
        <end position="217"/>
    </location>
</feature>
<organism evidence="2 3">
    <name type="scientific">Oceanisphaera avium</name>
    <dbReference type="NCBI Taxonomy" id="1903694"/>
    <lineage>
        <taxon>Bacteria</taxon>
        <taxon>Pseudomonadati</taxon>
        <taxon>Pseudomonadota</taxon>
        <taxon>Gammaproteobacteria</taxon>
        <taxon>Aeromonadales</taxon>
        <taxon>Aeromonadaceae</taxon>
        <taxon>Oceanisphaera</taxon>
    </lineage>
</organism>
<dbReference type="OrthoDB" id="5756932at2"/>
<dbReference type="Proteomes" id="UP000243793">
    <property type="component" value="Chromosome"/>
</dbReference>
<feature type="region of interest" description="Disordered" evidence="1">
    <location>
        <begin position="206"/>
        <end position="228"/>
    </location>
</feature>